<dbReference type="EMBL" id="JAUEPS010000008">
    <property type="protein sequence ID" value="KAK0463219.1"/>
    <property type="molecule type" value="Genomic_DNA"/>
</dbReference>
<feature type="signal peptide" evidence="2">
    <location>
        <begin position="1"/>
        <end position="18"/>
    </location>
</feature>
<keyword evidence="2" id="KW-0732">Signal</keyword>
<gene>
    <name evidence="3" type="ORF">EV420DRAFT_1161261</name>
</gene>
<protein>
    <submittedName>
        <fullName evidence="3">Uncharacterized protein</fullName>
    </submittedName>
</protein>
<feature type="chain" id="PRO_5041342345" evidence="2">
    <location>
        <begin position="19"/>
        <end position="118"/>
    </location>
</feature>
<organism evidence="3 4">
    <name type="scientific">Armillaria tabescens</name>
    <name type="common">Ringless honey mushroom</name>
    <name type="synonym">Agaricus tabescens</name>
    <dbReference type="NCBI Taxonomy" id="1929756"/>
    <lineage>
        <taxon>Eukaryota</taxon>
        <taxon>Fungi</taxon>
        <taxon>Dikarya</taxon>
        <taxon>Basidiomycota</taxon>
        <taxon>Agaricomycotina</taxon>
        <taxon>Agaricomycetes</taxon>
        <taxon>Agaricomycetidae</taxon>
        <taxon>Agaricales</taxon>
        <taxon>Marasmiineae</taxon>
        <taxon>Physalacriaceae</taxon>
        <taxon>Desarmillaria</taxon>
    </lineage>
</organism>
<reference evidence="3" key="1">
    <citation type="submission" date="2023-06" db="EMBL/GenBank/DDBJ databases">
        <authorList>
            <consortium name="Lawrence Berkeley National Laboratory"/>
            <person name="Ahrendt S."/>
            <person name="Sahu N."/>
            <person name="Indic B."/>
            <person name="Wong-Bajracharya J."/>
            <person name="Merenyi Z."/>
            <person name="Ke H.-M."/>
            <person name="Monk M."/>
            <person name="Kocsube S."/>
            <person name="Drula E."/>
            <person name="Lipzen A."/>
            <person name="Balint B."/>
            <person name="Henrissat B."/>
            <person name="Andreopoulos B."/>
            <person name="Martin F.M."/>
            <person name="Harder C.B."/>
            <person name="Rigling D."/>
            <person name="Ford K.L."/>
            <person name="Foster G.D."/>
            <person name="Pangilinan J."/>
            <person name="Papanicolaou A."/>
            <person name="Barry K."/>
            <person name="LaButti K."/>
            <person name="Viragh M."/>
            <person name="Koriabine M."/>
            <person name="Yan M."/>
            <person name="Riley R."/>
            <person name="Champramary S."/>
            <person name="Plett K.L."/>
            <person name="Tsai I.J."/>
            <person name="Slot J."/>
            <person name="Sipos G."/>
            <person name="Plett J."/>
            <person name="Nagy L.G."/>
            <person name="Grigoriev I.V."/>
        </authorList>
    </citation>
    <scope>NUCLEOTIDE SEQUENCE</scope>
    <source>
        <strain evidence="3">CCBAS 213</strain>
    </source>
</reference>
<dbReference type="RefSeq" id="XP_060334685.1">
    <property type="nucleotide sequence ID" value="XM_060466150.1"/>
</dbReference>
<feature type="region of interest" description="Disordered" evidence="1">
    <location>
        <begin position="20"/>
        <end position="58"/>
    </location>
</feature>
<dbReference type="AlphaFoldDB" id="A0AA39NCW7"/>
<comment type="caution">
    <text evidence="3">The sequence shown here is derived from an EMBL/GenBank/DDBJ whole genome shotgun (WGS) entry which is preliminary data.</text>
</comment>
<dbReference type="Proteomes" id="UP001175211">
    <property type="component" value="Unassembled WGS sequence"/>
</dbReference>
<feature type="compositionally biased region" description="Acidic residues" evidence="1">
    <location>
        <begin position="38"/>
        <end position="51"/>
    </location>
</feature>
<keyword evidence="4" id="KW-1185">Reference proteome</keyword>
<accession>A0AA39NCW7</accession>
<evidence type="ECO:0000256" key="1">
    <source>
        <dbReference type="SAM" id="MobiDB-lite"/>
    </source>
</evidence>
<evidence type="ECO:0000256" key="2">
    <source>
        <dbReference type="SAM" id="SignalP"/>
    </source>
</evidence>
<sequence>MVEGVSSVILLILQGAIPSSHLVDSNPSNRDMSPLTDVDTESYPSEEDTDDELRTFSSEEGDENEYMIKVCGPKLSSFWRDLFPCRRKNQIKRIIQQKRYRSSDVTVDLMFKFLKTIV</sequence>
<proteinExistence type="predicted"/>
<evidence type="ECO:0000313" key="4">
    <source>
        <dbReference type="Proteomes" id="UP001175211"/>
    </source>
</evidence>
<evidence type="ECO:0000313" key="3">
    <source>
        <dbReference type="EMBL" id="KAK0463219.1"/>
    </source>
</evidence>
<feature type="compositionally biased region" description="Polar residues" evidence="1">
    <location>
        <begin position="22"/>
        <end position="31"/>
    </location>
</feature>
<name>A0AA39NCW7_ARMTA</name>
<dbReference type="GeneID" id="85349698"/>